<dbReference type="AlphaFoldDB" id="A0A8X6QX42"/>
<reference evidence="1" key="1">
    <citation type="submission" date="2020-08" db="EMBL/GenBank/DDBJ databases">
        <title>Multicomponent nature underlies the extraordinary mechanical properties of spider dragline silk.</title>
        <authorList>
            <person name="Kono N."/>
            <person name="Nakamura H."/>
            <person name="Mori M."/>
            <person name="Yoshida Y."/>
            <person name="Ohtoshi R."/>
            <person name="Malay A.D."/>
            <person name="Moran D.A.P."/>
            <person name="Tomita M."/>
            <person name="Numata K."/>
            <person name="Arakawa K."/>
        </authorList>
    </citation>
    <scope>NUCLEOTIDE SEQUENCE</scope>
</reference>
<comment type="caution">
    <text evidence="1">The sequence shown here is derived from an EMBL/GenBank/DDBJ whole genome shotgun (WGS) entry which is preliminary data.</text>
</comment>
<dbReference type="EMBL" id="BMAW01086658">
    <property type="protein sequence ID" value="GFU48273.1"/>
    <property type="molecule type" value="Genomic_DNA"/>
</dbReference>
<gene>
    <name evidence="1" type="ORF">NPIL_426871</name>
</gene>
<evidence type="ECO:0000313" key="1">
    <source>
        <dbReference type="EMBL" id="GFU48273.1"/>
    </source>
</evidence>
<dbReference type="Proteomes" id="UP000887013">
    <property type="component" value="Unassembled WGS sequence"/>
</dbReference>
<keyword evidence="2" id="KW-1185">Reference proteome</keyword>
<accession>A0A8X6QX42</accession>
<organism evidence="1 2">
    <name type="scientific">Nephila pilipes</name>
    <name type="common">Giant wood spider</name>
    <name type="synonym">Nephila maculata</name>
    <dbReference type="NCBI Taxonomy" id="299642"/>
    <lineage>
        <taxon>Eukaryota</taxon>
        <taxon>Metazoa</taxon>
        <taxon>Ecdysozoa</taxon>
        <taxon>Arthropoda</taxon>
        <taxon>Chelicerata</taxon>
        <taxon>Arachnida</taxon>
        <taxon>Araneae</taxon>
        <taxon>Araneomorphae</taxon>
        <taxon>Entelegynae</taxon>
        <taxon>Araneoidea</taxon>
        <taxon>Nephilidae</taxon>
        <taxon>Nephila</taxon>
    </lineage>
</organism>
<evidence type="ECO:0000313" key="2">
    <source>
        <dbReference type="Proteomes" id="UP000887013"/>
    </source>
</evidence>
<sequence length="117" mass="13788">MRFILHAHNGPQSTHIRLIPYSPNQLQRLELLGPLIWYLHMADILSERIGQIDRGFVSKEKLMCRNLVTEKFESMWVDLADEELRCLPTGQHEDDYSLLHGLCVFVLWRWRPNGYLG</sequence>
<dbReference type="OrthoDB" id="10350757at2759"/>
<proteinExistence type="predicted"/>
<name>A0A8X6QX42_NEPPI</name>
<protein>
    <submittedName>
        <fullName evidence="1">Uncharacterized protein</fullName>
    </submittedName>
</protein>